<dbReference type="PROSITE" id="PS51257">
    <property type="entry name" value="PROKAR_LIPOPROTEIN"/>
    <property type="match status" value="1"/>
</dbReference>
<dbReference type="AlphaFoldDB" id="A0A0F9MQX7"/>
<proteinExistence type="predicted"/>
<accession>A0A0F9MQX7</accession>
<name>A0A0F9MQX7_9ZZZZ</name>
<gene>
    <name evidence="1" type="ORF">LCGC14_1428930</name>
</gene>
<sequence length="265" mass="28505">MKKNTYKTIQFVLVGAMALVIFSCSKDDKVSVEGDTEVSSADVKTVLEIDQVSSAADDIVRELFDKKTSVMTSKKSECYTATFTESGYSVVFANCSVTENGEKLSGSVTVLYGTENESLAYTANFDKLMVGDVLLDGTRSFKLSNGSDNTVSVQVNSDMTVTMANGNTISERGDKTVSIAINESLTNGLVSLEGDWTMKTEGNTYTVTILEVLENAFNCDYVGKGILLLNKNGLEVSVDFGDGTCDAISELIYPDGTKENISLSK</sequence>
<evidence type="ECO:0008006" key="2">
    <source>
        <dbReference type="Google" id="ProtNLM"/>
    </source>
</evidence>
<organism evidence="1">
    <name type="scientific">marine sediment metagenome</name>
    <dbReference type="NCBI Taxonomy" id="412755"/>
    <lineage>
        <taxon>unclassified sequences</taxon>
        <taxon>metagenomes</taxon>
        <taxon>ecological metagenomes</taxon>
    </lineage>
</organism>
<protein>
    <recommendedName>
        <fullName evidence="2">Lipoprotein</fullName>
    </recommendedName>
</protein>
<comment type="caution">
    <text evidence="1">The sequence shown here is derived from an EMBL/GenBank/DDBJ whole genome shotgun (WGS) entry which is preliminary data.</text>
</comment>
<dbReference type="EMBL" id="LAZR01009607">
    <property type="protein sequence ID" value="KKM71602.1"/>
    <property type="molecule type" value="Genomic_DNA"/>
</dbReference>
<reference evidence="1" key="1">
    <citation type="journal article" date="2015" name="Nature">
        <title>Complex archaea that bridge the gap between prokaryotes and eukaryotes.</title>
        <authorList>
            <person name="Spang A."/>
            <person name="Saw J.H."/>
            <person name="Jorgensen S.L."/>
            <person name="Zaremba-Niedzwiedzka K."/>
            <person name="Martijn J."/>
            <person name="Lind A.E."/>
            <person name="van Eijk R."/>
            <person name="Schleper C."/>
            <person name="Guy L."/>
            <person name="Ettema T.J."/>
        </authorList>
    </citation>
    <scope>NUCLEOTIDE SEQUENCE</scope>
</reference>
<evidence type="ECO:0000313" key="1">
    <source>
        <dbReference type="EMBL" id="KKM71602.1"/>
    </source>
</evidence>